<evidence type="ECO:0000313" key="3">
    <source>
        <dbReference type="Proteomes" id="UP000095558"/>
    </source>
</evidence>
<keyword evidence="1" id="KW-0472">Membrane</keyword>
<dbReference type="Proteomes" id="UP000095558">
    <property type="component" value="Unassembled WGS sequence"/>
</dbReference>
<accession>A0A174H8M0</accession>
<reference evidence="2 3" key="1">
    <citation type="submission" date="2015-09" db="EMBL/GenBank/DDBJ databases">
        <authorList>
            <consortium name="Pathogen Informatics"/>
        </authorList>
    </citation>
    <scope>NUCLEOTIDE SEQUENCE [LARGE SCALE GENOMIC DNA]</scope>
    <source>
        <strain evidence="2 3">2789STDY5834855</strain>
    </source>
</reference>
<dbReference type="STRING" id="84024.ERS852471_03265"/>
<feature type="transmembrane region" description="Helical" evidence="1">
    <location>
        <begin position="132"/>
        <end position="161"/>
    </location>
</feature>
<proteinExistence type="predicted"/>
<dbReference type="InterPro" id="IPR024529">
    <property type="entry name" value="ECF_trnsprt_substrate-spec"/>
</dbReference>
<dbReference type="EMBL" id="CYZV01000042">
    <property type="protein sequence ID" value="CUO71224.1"/>
    <property type="molecule type" value="Genomic_DNA"/>
</dbReference>
<sequence length="176" mass="19052">MNEKTKDLVWAALFLAIGIVIPYVFHVTSLPGQIFLPMHIPVLLCGVILGKKYGLILGILLPFVNSVLLGMPAIFPTGVSMAFELATYGIVTGLLYKDKKYNIFISLIVAMVVGRIVSGVANYILLTVGGNVFVFTAFLITTFIKAIPGIIIQLILIPVVLKAVEHVKKGEAVINE</sequence>
<keyword evidence="1" id="KW-0812">Transmembrane</keyword>
<evidence type="ECO:0000256" key="1">
    <source>
        <dbReference type="SAM" id="Phobius"/>
    </source>
</evidence>
<protein>
    <submittedName>
        <fullName evidence="2">Predicted membrane protein</fullName>
    </submittedName>
</protein>
<name>A0A174H8M0_9CLOT</name>
<organism evidence="2 3">
    <name type="scientific">Clostridium disporicum</name>
    <dbReference type="NCBI Taxonomy" id="84024"/>
    <lineage>
        <taxon>Bacteria</taxon>
        <taxon>Bacillati</taxon>
        <taxon>Bacillota</taxon>
        <taxon>Clostridia</taxon>
        <taxon>Eubacteriales</taxon>
        <taxon>Clostridiaceae</taxon>
        <taxon>Clostridium</taxon>
    </lineage>
</organism>
<keyword evidence="1" id="KW-1133">Transmembrane helix</keyword>
<dbReference type="GO" id="GO:0022857">
    <property type="term" value="F:transmembrane transporter activity"/>
    <property type="evidence" value="ECO:0007669"/>
    <property type="project" value="InterPro"/>
</dbReference>
<dbReference type="Gene3D" id="1.10.1760.20">
    <property type="match status" value="1"/>
</dbReference>
<gene>
    <name evidence="2" type="ORF">ERS852470_03143</name>
</gene>
<evidence type="ECO:0000313" key="2">
    <source>
        <dbReference type="EMBL" id="CUO71224.1"/>
    </source>
</evidence>
<feature type="transmembrane region" description="Helical" evidence="1">
    <location>
        <begin position="7"/>
        <end position="25"/>
    </location>
</feature>
<dbReference type="Pfam" id="PF12822">
    <property type="entry name" value="ECF_trnsprt"/>
    <property type="match status" value="1"/>
</dbReference>
<dbReference type="RefSeq" id="WP_055277752.1">
    <property type="nucleotide sequence ID" value="NZ_CYZV01000042.1"/>
</dbReference>
<dbReference type="OrthoDB" id="9815422at2"/>
<dbReference type="AlphaFoldDB" id="A0A174H8M0"/>
<feature type="transmembrane region" description="Helical" evidence="1">
    <location>
        <begin position="103"/>
        <end position="126"/>
    </location>
</feature>
<feature type="transmembrane region" description="Helical" evidence="1">
    <location>
        <begin position="81"/>
        <end position="96"/>
    </location>
</feature>